<dbReference type="Proteomes" id="UP001140562">
    <property type="component" value="Unassembled WGS sequence"/>
</dbReference>
<name>A0A9W9BZU6_9PLEO</name>
<feature type="signal peptide" evidence="1">
    <location>
        <begin position="1"/>
        <end position="17"/>
    </location>
</feature>
<keyword evidence="3" id="KW-1185">Reference proteome</keyword>
<comment type="caution">
    <text evidence="2">The sequence shown here is derived from an EMBL/GenBank/DDBJ whole genome shotgun (WGS) entry which is preliminary data.</text>
</comment>
<dbReference type="OrthoDB" id="3786098at2759"/>
<sequence>MRFTTLALIGLSAFATALPAATILEPIDARAVRPYPPTKNLPRQGPRHIEAHTPVVLDTRDARAATIYKSAGAVGDCTFGACTFIPANNYCTNIAVVPGGFDGKIKSLSVEKGMKCDFYQEEGCDVNDFTGGGAKLEVGSRRYKDVRRKLGSWEGKIASVYCQKL</sequence>
<gene>
    <name evidence="2" type="ORF">N0V87_006502</name>
</gene>
<evidence type="ECO:0000256" key="1">
    <source>
        <dbReference type="SAM" id="SignalP"/>
    </source>
</evidence>
<protein>
    <submittedName>
        <fullName evidence="2">Uncharacterized protein</fullName>
    </submittedName>
</protein>
<accession>A0A9W9BZU6</accession>
<keyword evidence="1" id="KW-0732">Signal</keyword>
<feature type="chain" id="PRO_5040936088" evidence="1">
    <location>
        <begin position="18"/>
        <end position="165"/>
    </location>
</feature>
<reference evidence="2" key="1">
    <citation type="submission" date="2022-10" db="EMBL/GenBank/DDBJ databases">
        <title>Tapping the CABI collections for fungal endophytes: first genome assemblies for Collariella, Neodidymelliopsis, Ascochyta clinopodiicola, Didymella pomorum, Didymosphaeria variabile, Neocosmospora piperis and Neocucurbitaria cava.</title>
        <authorList>
            <person name="Hill R."/>
        </authorList>
    </citation>
    <scope>NUCLEOTIDE SEQUENCE</scope>
    <source>
        <strain evidence="2">IMI 360193</strain>
    </source>
</reference>
<evidence type="ECO:0000313" key="2">
    <source>
        <dbReference type="EMBL" id="KAJ4334907.1"/>
    </source>
</evidence>
<dbReference type="AlphaFoldDB" id="A0A9W9BZU6"/>
<organism evidence="2 3">
    <name type="scientific">Didymella glomerata</name>
    <dbReference type="NCBI Taxonomy" id="749621"/>
    <lineage>
        <taxon>Eukaryota</taxon>
        <taxon>Fungi</taxon>
        <taxon>Dikarya</taxon>
        <taxon>Ascomycota</taxon>
        <taxon>Pezizomycotina</taxon>
        <taxon>Dothideomycetes</taxon>
        <taxon>Pleosporomycetidae</taxon>
        <taxon>Pleosporales</taxon>
        <taxon>Pleosporineae</taxon>
        <taxon>Didymellaceae</taxon>
        <taxon>Didymella</taxon>
    </lineage>
</organism>
<dbReference type="EMBL" id="JAPEUV010000069">
    <property type="protein sequence ID" value="KAJ4334907.1"/>
    <property type="molecule type" value="Genomic_DNA"/>
</dbReference>
<evidence type="ECO:0000313" key="3">
    <source>
        <dbReference type="Proteomes" id="UP001140562"/>
    </source>
</evidence>
<proteinExistence type="predicted"/>